<feature type="region of interest" description="Disordered" evidence="2">
    <location>
        <begin position="438"/>
        <end position="464"/>
    </location>
</feature>
<name>A0A5A8CBW8_CAFRO</name>
<dbReference type="SUPFAM" id="SSF54695">
    <property type="entry name" value="POZ domain"/>
    <property type="match status" value="1"/>
</dbReference>
<feature type="compositionally biased region" description="Basic and acidic residues" evidence="2">
    <location>
        <begin position="125"/>
        <end position="138"/>
    </location>
</feature>
<evidence type="ECO:0000256" key="2">
    <source>
        <dbReference type="SAM" id="MobiDB-lite"/>
    </source>
</evidence>
<dbReference type="EMBL" id="VLTN01000036">
    <property type="protein sequence ID" value="KAA0150187.1"/>
    <property type="molecule type" value="Genomic_DNA"/>
</dbReference>
<proteinExistence type="predicted"/>
<feature type="compositionally biased region" description="Low complexity" evidence="2">
    <location>
        <begin position="198"/>
        <end position="212"/>
    </location>
</feature>
<comment type="caution">
    <text evidence="4">The sequence shown here is derived from an EMBL/GenBank/DDBJ whole genome shotgun (WGS) entry which is preliminary data.</text>
</comment>
<dbReference type="AlphaFoldDB" id="A0A5A8CBW8"/>
<dbReference type="InterPro" id="IPR011333">
    <property type="entry name" value="SKP1/BTB/POZ_sf"/>
</dbReference>
<dbReference type="PANTHER" id="PTHR14499:SF136">
    <property type="entry name" value="GH08630P"/>
    <property type="match status" value="1"/>
</dbReference>
<accession>A0A5A8CBW8</accession>
<dbReference type="SMART" id="SM00225">
    <property type="entry name" value="BTB"/>
    <property type="match status" value="1"/>
</dbReference>
<organism evidence="4 5">
    <name type="scientific">Cafeteria roenbergensis</name>
    <name type="common">Marine flagellate</name>
    <dbReference type="NCBI Taxonomy" id="33653"/>
    <lineage>
        <taxon>Eukaryota</taxon>
        <taxon>Sar</taxon>
        <taxon>Stramenopiles</taxon>
        <taxon>Bigyra</taxon>
        <taxon>Opalozoa</taxon>
        <taxon>Bicosoecida</taxon>
        <taxon>Cafeteriaceae</taxon>
        <taxon>Cafeteria</taxon>
    </lineage>
</organism>
<evidence type="ECO:0000313" key="5">
    <source>
        <dbReference type="Proteomes" id="UP000323011"/>
    </source>
</evidence>
<evidence type="ECO:0000313" key="4">
    <source>
        <dbReference type="EMBL" id="KAA0150187.1"/>
    </source>
</evidence>
<evidence type="ECO:0000256" key="1">
    <source>
        <dbReference type="SAM" id="Coils"/>
    </source>
</evidence>
<keyword evidence="1" id="KW-0175">Coiled coil</keyword>
<dbReference type="Proteomes" id="UP000323011">
    <property type="component" value="Unassembled WGS sequence"/>
</dbReference>
<feature type="region of interest" description="Disordered" evidence="2">
    <location>
        <begin position="120"/>
        <end position="219"/>
    </location>
</feature>
<evidence type="ECO:0000259" key="3">
    <source>
        <dbReference type="SMART" id="SM00225"/>
    </source>
</evidence>
<gene>
    <name evidence="4" type="ORF">FNF29_05427</name>
</gene>
<feature type="coiled-coil region" evidence="1">
    <location>
        <begin position="39"/>
        <end position="70"/>
    </location>
</feature>
<feature type="domain" description="BTB" evidence="3">
    <location>
        <begin position="84"/>
        <end position="284"/>
    </location>
</feature>
<dbReference type="PANTHER" id="PTHR14499">
    <property type="entry name" value="POTASSIUM CHANNEL TETRAMERIZATION DOMAIN-CONTAINING"/>
    <property type="match status" value="1"/>
</dbReference>
<protein>
    <recommendedName>
        <fullName evidence="3">BTB domain-containing protein</fullName>
    </recommendedName>
</protein>
<sequence>MEQDPSLQRLVVTLNASLKLETSALQATYEKWRAGQVELHEHKKLLDEELEALREAKQQLAADRATFERRVAREWGPAKLDPRRRVVVRVGGQSFQTTVAVLTRDRFSLLAAMAAAACAADDGADDRPDADGSDEESRSGATAAAAAAAGAAGESEPPAAGSDGVAADAEDEGDGLSPKAGSAKPQRRQRVADTLRRGAYGSASADGAESGSRPAGRIGSVAPSAELFLDRDWWLFRHILAFLRSGPEALPSDSELLRQLYVESAYLRLQSLRTAIERRLVDRRLPQALLDPEFAAAPLTRDAGAALGGLAPTGRHGGFGGVPGGHVGAGAASQGGRAAAKAGEALAWARWARGGAGDAAALGAAGAGGASRQSWGVAPADVPGPLSGAMGGVRNAAALFAGAELDAELKGNDGAVDVDGMGVDLEALVGAMERTRRRAGMAAGPGQGEGEDEDQGAGAGGRGYGAAGRGRGGAGFEPLLEAAAAAAEGAGGPGVGSAGWWSWRDDLAGLASGDDEVADLDLAGGY</sequence>
<dbReference type="InterPro" id="IPR000210">
    <property type="entry name" value="BTB/POZ_dom"/>
</dbReference>
<feature type="compositionally biased region" description="Low complexity" evidence="2">
    <location>
        <begin position="139"/>
        <end position="167"/>
    </location>
</feature>
<dbReference type="Gene3D" id="3.30.710.10">
    <property type="entry name" value="Potassium Channel Kv1.1, Chain A"/>
    <property type="match status" value="1"/>
</dbReference>
<keyword evidence="5" id="KW-1185">Reference proteome</keyword>
<reference evidence="4 5" key="1">
    <citation type="submission" date="2019-07" db="EMBL/GenBank/DDBJ databases">
        <title>Genomes of Cafeteria roenbergensis.</title>
        <authorList>
            <person name="Fischer M.G."/>
            <person name="Hackl T."/>
            <person name="Roman M."/>
        </authorList>
    </citation>
    <scope>NUCLEOTIDE SEQUENCE [LARGE SCALE GENOMIC DNA]</scope>
    <source>
        <strain evidence="4 5">BVI</strain>
    </source>
</reference>